<sequence>MVHKVFICLLCCTLLVFSTLYGVFAQQATLQGIVTETDGTPVPFATIRISNTTTGTTADTSGIFRLGIPSGKLISCVVTHIGYKEAQKSFFLAEGQVADWKVILEKDTKVLREVEIKSARGILLKPEISIANISPQTVKALPSAFGDFNKILATLPGVVSNNELSATYSVRGGNFDENLVYVNGMEVYRPFLVRSGQQEGLSFVNPDLVRNVEFSSGGWQSKYGDKLSSVLNIAYKEPDSLAGSLTVGLLGGAGHLEGKYKDRISYVVGVREKRSQYLLGTLDVKGEYLPRFTDVQSYINIDLSKRKLSEGFVPQTTLGILLSYARNRYFIQPVSQQTSFGTLDQVFTLFVAFGGQELLSYDMYQNGLKFTHKLNRKLTLNIIVSGMQTSEREYTETEGAYRLCDTGFNPATGRFNDCIATRGAGSLYTHYRNRLKASVINFESRNLFEASIRNKFEWGLRYGHEKITDRLEQYTFIDSASYVRLNETLFTDLYLETDRMSAYGQHTFLLNSQHTFTYGFRMGYWSLNKQFLFSPTFQYAFKPDWEKQVSFKLAAGIYRQPPFYRELRTRTGELNTSLKAQSSLHLIAGAERVVKLWGRDFLFTSEAYYKQIWDAVAYDVENVRLRYYANNNTKAYAWGTDFRLSGEFIKGAESWFSLGVLSTKEDLGFDSNGYVRRPTDQRVTISAFFQDHLPNNPTLRVYMNLIYGTGLPFSPPQVLRYRSAFTAPSYRRIDLGFSKIITFKDKTKGVGRFTESLWLGAEILNVVGARNTISYTWVTDTERRQYAVPNTLSARFINLKAIAKF</sequence>
<evidence type="ECO:0000256" key="1">
    <source>
        <dbReference type="SAM" id="SignalP"/>
    </source>
</evidence>
<gene>
    <name evidence="3" type="ORF">GXP67_32105</name>
</gene>
<name>A0A6C0GTU3_9BACT</name>
<keyword evidence="1" id="KW-0732">Signal</keyword>
<dbReference type="Pfam" id="PF13715">
    <property type="entry name" value="CarbopepD_reg_2"/>
    <property type="match status" value="1"/>
</dbReference>
<dbReference type="AlphaFoldDB" id="A0A6C0GTU3"/>
<keyword evidence="3" id="KW-0675">Receptor</keyword>
<keyword evidence="4" id="KW-1185">Reference proteome</keyword>
<accession>A0A6C0GTU3</accession>
<protein>
    <submittedName>
        <fullName evidence="3">TonB-dependent receptor</fullName>
    </submittedName>
</protein>
<dbReference type="InterPro" id="IPR008969">
    <property type="entry name" value="CarboxyPept-like_regulatory"/>
</dbReference>
<dbReference type="SUPFAM" id="SSF56935">
    <property type="entry name" value="Porins"/>
    <property type="match status" value="1"/>
</dbReference>
<dbReference type="SUPFAM" id="SSF49464">
    <property type="entry name" value="Carboxypeptidase regulatory domain-like"/>
    <property type="match status" value="1"/>
</dbReference>
<dbReference type="InterPro" id="IPR037066">
    <property type="entry name" value="Plug_dom_sf"/>
</dbReference>
<feature type="domain" description="TonB-dependent receptor plug" evidence="2">
    <location>
        <begin position="129"/>
        <end position="225"/>
    </location>
</feature>
<dbReference type="Gene3D" id="2.170.130.10">
    <property type="entry name" value="TonB-dependent receptor, plug domain"/>
    <property type="match status" value="1"/>
</dbReference>
<dbReference type="Gene3D" id="2.60.40.1120">
    <property type="entry name" value="Carboxypeptidase-like, regulatory domain"/>
    <property type="match status" value="1"/>
</dbReference>
<evidence type="ECO:0000259" key="2">
    <source>
        <dbReference type="Pfam" id="PF07715"/>
    </source>
</evidence>
<feature type="chain" id="PRO_5025640004" evidence="1">
    <location>
        <begin position="26"/>
        <end position="805"/>
    </location>
</feature>
<proteinExistence type="predicted"/>
<dbReference type="InterPro" id="IPR012910">
    <property type="entry name" value="Plug_dom"/>
</dbReference>
<evidence type="ECO:0000313" key="3">
    <source>
        <dbReference type="EMBL" id="QHT70963.1"/>
    </source>
</evidence>
<dbReference type="EMBL" id="CP048222">
    <property type="protein sequence ID" value="QHT70963.1"/>
    <property type="molecule type" value="Genomic_DNA"/>
</dbReference>
<dbReference type="Pfam" id="PF07715">
    <property type="entry name" value="Plug"/>
    <property type="match status" value="1"/>
</dbReference>
<feature type="signal peptide" evidence="1">
    <location>
        <begin position="1"/>
        <end position="25"/>
    </location>
</feature>
<dbReference type="Proteomes" id="UP000480178">
    <property type="component" value="Chromosome"/>
</dbReference>
<dbReference type="KEGG" id="rhoz:GXP67_32105"/>
<organism evidence="3 4">
    <name type="scientific">Rhodocytophaga rosea</name>
    <dbReference type="NCBI Taxonomy" id="2704465"/>
    <lineage>
        <taxon>Bacteria</taxon>
        <taxon>Pseudomonadati</taxon>
        <taxon>Bacteroidota</taxon>
        <taxon>Cytophagia</taxon>
        <taxon>Cytophagales</taxon>
        <taxon>Rhodocytophagaceae</taxon>
        <taxon>Rhodocytophaga</taxon>
    </lineage>
</organism>
<reference evidence="3 4" key="1">
    <citation type="submission" date="2020-01" db="EMBL/GenBank/DDBJ databases">
        <authorList>
            <person name="Kim M.K."/>
        </authorList>
    </citation>
    <scope>NUCLEOTIDE SEQUENCE [LARGE SCALE GENOMIC DNA]</scope>
    <source>
        <strain evidence="3 4">172606-1</strain>
    </source>
</reference>
<evidence type="ECO:0000313" key="4">
    <source>
        <dbReference type="Proteomes" id="UP000480178"/>
    </source>
</evidence>